<keyword evidence="1" id="KW-1133">Transmembrane helix</keyword>
<dbReference type="SUPFAM" id="SSF48726">
    <property type="entry name" value="Immunoglobulin"/>
    <property type="match status" value="3"/>
</dbReference>
<dbReference type="Pfam" id="PF13895">
    <property type="entry name" value="Ig_2"/>
    <property type="match status" value="1"/>
</dbReference>
<name>A0A7J6BGE2_AMEME</name>
<dbReference type="Proteomes" id="UP000593565">
    <property type="component" value="Unassembled WGS sequence"/>
</dbReference>
<dbReference type="InterPro" id="IPR056386">
    <property type="entry name" value="Ig_CD22"/>
</dbReference>
<reference evidence="4 5" key="1">
    <citation type="submission" date="2020-02" db="EMBL/GenBank/DDBJ databases">
        <title>A chromosome-scale genome assembly of the black bullhead catfish (Ameiurus melas).</title>
        <authorList>
            <person name="Wen M."/>
            <person name="Zham M."/>
            <person name="Cabau C."/>
            <person name="Klopp C."/>
            <person name="Donnadieu C."/>
            <person name="Roques C."/>
            <person name="Bouchez O."/>
            <person name="Lampietro C."/>
            <person name="Jouanno E."/>
            <person name="Herpin A."/>
            <person name="Louis A."/>
            <person name="Berthelot C."/>
            <person name="Parey E."/>
            <person name="Roest-Crollius H."/>
            <person name="Braasch I."/>
            <person name="Postlethwait J."/>
            <person name="Robinson-Rechavi M."/>
            <person name="Echchiki A."/>
            <person name="Begum T."/>
            <person name="Montfort J."/>
            <person name="Schartl M."/>
            <person name="Bobe J."/>
            <person name="Guiguen Y."/>
        </authorList>
    </citation>
    <scope>NUCLEOTIDE SEQUENCE [LARGE SCALE GENOMIC DNA]</scope>
    <source>
        <strain evidence="4">M_S1</strain>
        <tissue evidence="4">Blood</tissue>
    </source>
</reference>
<feature type="chain" id="PRO_5029469881" description="Ig-like domain-containing protein" evidence="2">
    <location>
        <begin position="24"/>
        <end position="568"/>
    </location>
</feature>
<evidence type="ECO:0000313" key="4">
    <source>
        <dbReference type="EMBL" id="KAF4093319.1"/>
    </source>
</evidence>
<gene>
    <name evidence="4" type="ORF">AMELA_G00000820</name>
</gene>
<feature type="domain" description="Ig-like" evidence="3">
    <location>
        <begin position="313"/>
        <end position="403"/>
    </location>
</feature>
<keyword evidence="1" id="KW-0472">Membrane</keyword>
<dbReference type="SMART" id="SM00409">
    <property type="entry name" value="IG"/>
    <property type="match status" value="3"/>
</dbReference>
<dbReference type="InterPro" id="IPR013783">
    <property type="entry name" value="Ig-like_fold"/>
</dbReference>
<evidence type="ECO:0000256" key="2">
    <source>
        <dbReference type="SAM" id="SignalP"/>
    </source>
</evidence>
<dbReference type="PANTHER" id="PTHR46013">
    <property type="entry name" value="VASCULAR CELL ADHESION MOLECULE 1"/>
    <property type="match status" value="1"/>
</dbReference>
<keyword evidence="2" id="KW-0732">Signal</keyword>
<feature type="signal peptide" evidence="2">
    <location>
        <begin position="1"/>
        <end position="23"/>
    </location>
</feature>
<feature type="transmembrane region" description="Helical" evidence="1">
    <location>
        <begin position="417"/>
        <end position="439"/>
    </location>
</feature>
<dbReference type="Pfam" id="PF24518">
    <property type="entry name" value="Ig_CD22"/>
    <property type="match status" value="1"/>
</dbReference>
<dbReference type="Gene3D" id="2.60.40.10">
    <property type="entry name" value="Immunoglobulins"/>
    <property type="match status" value="3"/>
</dbReference>
<feature type="domain" description="Ig-like" evidence="3">
    <location>
        <begin position="129"/>
        <end position="205"/>
    </location>
</feature>
<dbReference type="PROSITE" id="PS50835">
    <property type="entry name" value="IG_LIKE"/>
    <property type="match status" value="2"/>
</dbReference>
<sequence length="568" mass="63935">MDVGSRKLLLLILLLNITVSVSGLQHVKVSCRNEKICALRESSVTLTCSYSNIIIITGFWFSLKDKATWRNEEHPEDLTLDSDYAGRVSYTEMTNFSSTLTITDLRERDSGEYGLVFITDKGEKYLSSAGVTLTVTDLQVTHDSTQHTLTCRTSCTLTSTVQWCYWHKNGQYFLKHTENMEPFHLSNNGEGSYSCSVEGYNNIFSLPVCVGTRCYSVIYRDKRVCALEGSSVEFAGNYTHPSDLSVREVLWHYIQHIKEIQDLKQETQFINRVEYVKQDKSSTLKMKNLTKKDSGLYCLRFLNNDGEGFSGRPGVVLNVTDLQVRASCSAVASEGQTTVTLSCITSCTLSNNPTYMWYKNGQPVPDKLTKHNKLYLNSSEDAGNYSCAVRGREDLRSPELTVTCDKERSAEVWKLHAVWGAAALVPALLLSLLTAVLCIKWKRGAERDTDIQVLRELFTLRLNLHQAPHKVPLNLLLNVISQLCQDSISQVATLIPNMAAAIVPAMVLYIVPDIEFCLASFCLFDRSPDPRLFIDHELCLSPLDYSAVIPVTCNCLRLHPRYVTLNKY</sequence>
<organism evidence="4 5">
    <name type="scientific">Ameiurus melas</name>
    <name type="common">Black bullhead</name>
    <name type="synonym">Silurus melas</name>
    <dbReference type="NCBI Taxonomy" id="219545"/>
    <lineage>
        <taxon>Eukaryota</taxon>
        <taxon>Metazoa</taxon>
        <taxon>Chordata</taxon>
        <taxon>Craniata</taxon>
        <taxon>Vertebrata</taxon>
        <taxon>Euteleostomi</taxon>
        <taxon>Actinopterygii</taxon>
        <taxon>Neopterygii</taxon>
        <taxon>Teleostei</taxon>
        <taxon>Ostariophysi</taxon>
        <taxon>Siluriformes</taxon>
        <taxon>Ictaluridae</taxon>
        <taxon>Ameiurus</taxon>
    </lineage>
</organism>
<evidence type="ECO:0000259" key="3">
    <source>
        <dbReference type="PROSITE" id="PS50835"/>
    </source>
</evidence>
<keyword evidence="1" id="KW-0812">Transmembrane</keyword>
<comment type="caution">
    <text evidence="4">The sequence shown here is derived from an EMBL/GenBank/DDBJ whole genome shotgun (WGS) entry which is preliminary data.</text>
</comment>
<dbReference type="CDD" id="cd00096">
    <property type="entry name" value="Ig"/>
    <property type="match status" value="1"/>
</dbReference>
<dbReference type="AlphaFoldDB" id="A0A7J6BGE2"/>
<dbReference type="PANTHER" id="PTHR46013:SF4">
    <property type="entry name" value="B-CELL RECEPTOR CD22-RELATED"/>
    <property type="match status" value="1"/>
</dbReference>
<dbReference type="InterPro" id="IPR003599">
    <property type="entry name" value="Ig_sub"/>
</dbReference>
<proteinExistence type="predicted"/>
<keyword evidence="5" id="KW-1185">Reference proteome</keyword>
<protein>
    <recommendedName>
        <fullName evidence="3">Ig-like domain-containing protein</fullName>
    </recommendedName>
</protein>
<evidence type="ECO:0000313" key="5">
    <source>
        <dbReference type="Proteomes" id="UP000593565"/>
    </source>
</evidence>
<dbReference type="InterPro" id="IPR036179">
    <property type="entry name" value="Ig-like_dom_sf"/>
</dbReference>
<evidence type="ECO:0000256" key="1">
    <source>
        <dbReference type="SAM" id="Phobius"/>
    </source>
</evidence>
<accession>A0A7J6BGE2</accession>
<dbReference type="InterPro" id="IPR007110">
    <property type="entry name" value="Ig-like_dom"/>
</dbReference>
<dbReference type="EMBL" id="JAAGNN010000001">
    <property type="protein sequence ID" value="KAF4093319.1"/>
    <property type="molecule type" value="Genomic_DNA"/>
</dbReference>